<sequence>MPQRSAGVHLVEDGDLHEVGQLSRRRRLISELRVEKNLGLLAVDARDEVFPTHAPGRTTHADVGLSARRFRSPNDHAAGCRVSASVRPAFALLFVVSFAASAAEDARIPFLTKQLAGAKDARVRAQTVLLLGQTRSEAAVTPLCGALRDNESVVRAAAAAALGELHTADSTKCLKGASSETDSAVKAAIEKSLAAIEKALAQPQIAAGGLYVQLEPVQDKIGDLPPNLLALADQLMRDKLSDMGANIAPPNEDKKSAASLIRVKKLKGFQLRMQLLPGSTEKGLKVEMLIMSYPEQALKGTWNVKAAGGKPESLIKAMVPRVLDDAANDLEWKN</sequence>
<dbReference type="SMART" id="SM00567">
    <property type="entry name" value="EZ_HEAT"/>
    <property type="match status" value="2"/>
</dbReference>
<proteinExistence type="predicted"/>
<gene>
    <name evidence="1" type="ORF">DI536_17300</name>
</gene>
<organism evidence="1 2">
    <name type="scientific">Archangium gephyra</name>
    <dbReference type="NCBI Taxonomy" id="48"/>
    <lineage>
        <taxon>Bacteria</taxon>
        <taxon>Pseudomonadati</taxon>
        <taxon>Myxococcota</taxon>
        <taxon>Myxococcia</taxon>
        <taxon>Myxococcales</taxon>
        <taxon>Cystobacterineae</taxon>
        <taxon>Archangiaceae</taxon>
        <taxon>Archangium</taxon>
    </lineage>
</organism>
<evidence type="ECO:0000313" key="1">
    <source>
        <dbReference type="EMBL" id="PZR11385.1"/>
    </source>
</evidence>
<evidence type="ECO:0008006" key="3">
    <source>
        <dbReference type="Google" id="ProtNLM"/>
    </source>
</evidence>
<dbReference type="InterPro" id="IPR004155">
    <property type="entry name" value="PBS_lyase_HEAT"/>
</dbReference>
<dbReference type="InterPro" id="IPR016024">
    <property type="entry name" value="ARM-type_fold"/>
</dbReference>
<dbReference type="SUPFAM" id="SSF48371">
    <property type="entry name" value="ARM repeat"/>
    <property type="match status" value="1"/>
</dbReference>
<name>A0A2W5TJ97_9BACT</name>
<accession>A0A2W5TJ97</accession>
<protein>
    <recommendedName>
        <fullName evidence="3">HEAT repeat domain-containing protein</fullName>
    </recommendedName>
</protein>
<dbReference type="EMBL" id="QFQP01000014">
    <property type="protein sequence ID" value="PZR11385.1"/>
    <property type="molecule type" value="Genomic_DNA"/>
</dbReference>
<dbReference type="Pfam" id="PF13646">
    <property type="entry name" value="HEAT_2"/>
    <property type="match status" value="1"/>
</dbReference>
<dbReference type="AlphaFoldDB" id="A0A2W5TJ97"/>
<dbReference type="InterPro" id="IPR011989">
    <property type="entry name" value="ARM-like"/>
</dbReference>
<dbReference type="Proteomes" id="UP000249061">
    <property type="component" value="Unassembled WGS sequence"/>
</dbReference>
<dbReference type="Gene3D" id="1.25.10.10">
    <property type="entry name" value="Leucine-rich Repeat Variant"/>
    <property type="match status" value="1"/>
</dbReference>
<comment type="caution">
    <text evidence="1">The sequence shown here is derived from an EMBL/GenBank/DDBJ whole genome shotgun (WGS) entry which is preliminary data.</text>
</comment>
<reference evidence="1 2" key="1">
    <citation type="submission" date="2017-08" db="EMBL/GenBank/DDBJ databases">
        <title>Infants hospitalized years apart are colonized by the same room-sourced microbial strains.</title>
        <authorList>
            <person name="Brooks B."/>
            <person name="Olm M.R."/>
            <person name="Firek B.A."/>
            <person name="Baker R."/>
            <person name="Thomas B.C."/>
            <person name="Morowitz M.J."/>
            <person name="Banfield J.F."/>
        </authorList>
    </citation>
    <scope>NUCLEOTIDE SEQUENCE [LARGE SCALE GENOMIC DNA]</scope>
    <source>
        <strain evidence="1">S2_003_000_R2_14</strain>
    </source>
</reference>
<evidence type="ECO:0000313" key="2">
    <source>
        <dbReference type="Proteomes" id="UP000249061"/>
    </source>
</evidence>